<proteinExistence type="predicted"/>
<sequence>MENACTVISINATGGNLLIDGDPNWDDQQLKIDRVVINSAYTQADGHSVACSVDWPNSTGDELMMGIWFVGPNNRGENTNNYMMSIGQNSNGLMDVIEVYPLKPLNFKYTVVAQTKWELVLRFEKL</sequence>
<gene>
    <name evidence="1" type="ORF">SAMN05216283_10552</name>
</gene>
<name>A0A1I2I1Y3_9BACT</name>
<protein>
    <submittedName>
        <fullName evidence="1">Uncharacterized protein</fullName>
    </submittedName>
</protein>
<evidence type="ECO:0000313" key="1">
    <source>
        <dbReference type="EMBL" id="SFF35688.1"/>
    </source>
</evidence>
<dbReference type="STRING" id="655355.SAMN05216283_10552"/>
<keyword evidence="2" id="KW-1185">Reference proteome</keyword>
<dbReference type="EMBL" id="FONW01000005">
    <property type="protein sequence ID" value="SFF35688.1"/>
    <property type="molecule type" value="Genomic_DNA"/>
</dbReference>
<organism evidence="1 2">
    <name type="scientific">Sunxiuqinia elliptica</name>
    <dbReference type="NCBI Taxonomy" id="655355"/>
    <lineage>
        <taxon>Bacteria</taxon>
        <taxon>Pseudomonadati</taxon>
        <taxon>Bacteroidota</taxon>
        <taxon>Bacteroidia</taxon>
        <taxon>Marinilabiliales</taxon>
        <taxon>Prolixibacteraceae</taxon>
        <taxon>Sunxiuqinia</taxon>
    </lineage>
</organism>
<dbReference type="AlphaFoldDB" id="A0A1I2I1Y3"/>
<accession>A0A1I2I1Y3</accession>
<dbReference type="RefSeq" id="WP_093919969.1">
    <property type="nucleotide sequence ID" value="NZ_FONW01000005.1"/>
</dbReference>
<dbReference type="Proteomes" id="UP000198964">
    <property type="component" value="Unassembled WGS sequence"/>
</dbReference>
<reference evidence="1 2" key="1">
    <citation type="submission" date="2016-10" db="EMBL/GenBank/DDBJ databases">
        <authorList>
            <person name="de Groot N.N."/>
        </authorList>
    </citation>
    <scope>NUCLEOTIDE SEQUENCE [LARGE SCALE GENOMIC DNA]</scope>
    <source>
        <strain evidence="1 2">CGMCC 1.9156</strain>
    </source>
</reference>
<evidence type="ECO:0000313" key="2">
    <source>
        <dbReference type="Proteomes" id="UP000198964"/>
    </source>
</evidence>